<dbReference type="EMBL" id="GL377566">
    <property type="protein sequence ID" value="EFJ37215.1"/>
    <property type="molecule type" value="Genomic_DNA"/>
</dbReference>
<dbReference type="PANTHER" id="PTHR23314">
    <property type="entry name" value="SPERM-ASSOCIATED ANTIGEN 6 ARMADILLO REPEAT-CONTAINING"/>
    <property type="match status" value="1"/>
</dbReference>
<dbReference type="GO" id="GO:0008017">
    <property type="term" value="F:microtubule binding"/>
    <property type="evidence" value="ECO:0000318"/>
    <property type="project" value="GO_Central"/>
</dbReference>
<dbReference type="OMA" id="DHCAITH"/>
<evidence type="ECO:0000256" key="1">
    <source>
        <dbReference type="PROSITE-ProRule" id="PRU00259"/>
    </source>
</evidence>
<evidence type="ECO:0000313" key="2">
    <source>
        <dbReference type="EMBL" id="EFJ27729.1"/>
    </source>
</evidence>
<dbReference type="Pfam" id="PF00514">
    <property type="entry name" value="Arm"/>
    <property type="match status" value="2"/>
</dbReference>
<dbReference type="PANTHER" id="PTHR23314:SF0">
    <property type="entry name" value="SPERM-ASSOCIATED ANTIGEN 6"/>
    <property type="match status" value="1"/>
</dbReference>
<organism evidence="4">
    <name type="scientific">Selaginella moellendorffii</name>
    <name type="common">Spikemoss</name>
    <dbReference type="NCBI Taxonomy" id="88036"/>
    <lineage>
        <taxon>Eukaryota</taxon>
        <taxon>Viridiplantae</taxon>
        <taxon>Streptophyta</taxon>
        <taxon>Embryophyta</taxon>
        <taxon>Tracheophyta</taxon>
        <taxon>Lycopodiopsida</taxon>
        <taxon>Selaginellales</taxon>
        <taxon>Selaginellaceae</taxon>
        <taxon>Selaginella</taxon>
    </lineage>
</organism>
<reference evidence="3 4" key="1">
    <citation type="journal article" date="2011" name="Science">
        <title>The Selaginella genome identifies genetic changes associated with the evolution of vascular plants.</title>
        <authorList>
            <person name="Banks J.A."/>
            <person name="Nishiyama T."/>
            <person name="Hasebe M."/>
            <person name="Bowman J.L."/>
            <person name="Gribskov M."/>
            <person name="dePamphilis C."/>
            <person name="Albert V.A."/>
            <person name="Aono N."/>
            <person name="Aoyama T."/>
            <person name="Ambrose B.A."/>
            <person name="Ashton N.W."/>
            <person name="Axtell M.J."/>
            <person name="Barker E."/>
            <person name="Barker M.S."/>
            <person name="Bennetzen J.L."/>
            <person name="Bonawitz N.D."/>
            <person name="Chapple C."/>
            <person name="Cheng C."/>
            <person name="Correa L.G."/>
            <person name="Dacre M."/>
            <person name="DeBarry J."/>
            <person name="Dreyer I."/>
            <person name="Elias M."/>
            <person name="Engstrom E.M."/>
            <person name="Estelle M."/>
            <person name="Feng L."/>
            <person name="Finet C."/>
            <person name="Floyd S.K."/>
            <person name="Frommer W.B."/>
            <person name="Fujita T."/>
            <person name="Gramzow L."/>
            <person name="Gutensohn M."/>
            <person name="Harholt J."/>
            <person name="Hattori M."/>
            <person name="Heyl A."/>
            <person name="Hirai T."/>
            <person name="Hiwatashi Y."/>
            <person name="Ishikawa M."/>
            <person name="Iwata M."/>
            <person name="Karol K.G."/>
            <person name="Koehler B."/>
            <person name="Kolukisaoglu U."/>
            <person name="Kubo M."/>
            <person name="Kurata T."/>
            <person name="Lalonde S."/>
            <person name="Li K."/>
            <person name="Li Y."/>
            <person name="Litt A."/>
            <person name="Lyons E."/>
            <person name="Manning G."/>
            <person name="Maruyama T."/>
            <person name="Michael T.P."/>
            <person name="Mikami K."/>
            <person name="Miyazaki S."/>
            <person name="Morinaga S."/>
            <person name="Murata T."/>
            <person name="Mueller-Roeber B."/>
            <person name="Nelson D.R."/>
            <person name="Obara M."/>
            <person name="Oguri Y."/>
            <person name="Olmstead R.G."/>
            <person name="Onodera N."/>
            <person name="Petersen B.L."/>
            <person name="Pils B."/>
            <person name="Prigge M."/>
            <person name="Rensing S.A."/>
            <person name="Riano-Pachon D.M."/>
            <person name="Roberts A.W."/>
            <person name="Sato Y."/>
            <person name="Scheller H.V."/>
            <person name="Schulz B."/>
            <person name="Schulz C."/>
            <person name="Shakirov E.V."/>
            <person name="Shibagaki N."/>
            <person name="Shinohara N."/>
            <person name="Shippen D.E."/>
            <person name="Soerensen I."/>
            <person name="Sotooka R."/>
            <person name="Sugimoto N."/>
            <person name="Sugita M."/>
            <person name="Sumikawa N."/>
            <person name="Tanurdzic M."/>
            <person name="Theissen G."/>
            <person name="Ulvskov P."/>
            <person name="Wakazuki S."/>
            <person name="Weng J.K."/>
            <person name="Willats W.W."/>
            <person name="Wipf D."/>
            <person name="Wolf P.G."/>
            <person name="Yang L."/>
            <person name="Zimmer A.D."/>
            <person name="Zhu Q."/>
            <person name="Mitros T."/>
            <person name="Hellsten U."/>
            <person name="Loque D."/>
            <person name="Otillar R."/>
            <person name="Salamov A."/>
            <person name="Schmutz J."/>
            <person name="Shapiro H."/>
            <person name="Lindquist E."/>
            <person name="Lucas S."/>
            <person name="Rokhsar D."/>
            <person name="Grigoriev I.V."/>
        </authorList>
    </citation>
    <scope>NUCLEOTIDE SEQUENCE [LARGE SCALE GENOMIC DNA]</scope>
</reference>
<dbReference type="Gene3D" id="1.25.10.10">
    <property type="entry name" value="Leucine-rich Repeat Variant"/>
    <property type="match status" value="2"/>
</dbReference>
<dbReference type="Gramene" id="EFJ37215">
    <property type="protein sequence ID" value="EFJ37215"/>
    <property type="gene ID" value="SELMODRAFT_77299"/>
</dbReference>
<dbReference type="InParanoid" id="D8QRA8"/>
<evidence type="ECO:0000313" key="3">
    <source>
        <dbReference type="EMBL" id="EFJ37215.1"/>
    </source>
</evidence>
<dbReference type="KEGG" id="smo:SELMODRAFT_77299"/>
<dbReference type="InterPro" id="IPR000225">
    <property type="entry name" value="Armadillo"/>
</dbReference>
<dbReference type="InterPro" id="IPR011989">
    <property type="entry name" value="ARM-like"/>
</dbReference>
<dbReference type="GO" id="GO:0015630">
    <property type="term" value="C:microtubule cytoskeleton"/>
    <property type="evidence" value="ECO:0000318"/>
    <property type="project" value="GO_Central"/>
</dbReference>
<sequence>MATARSILQVVESFQKSRTLFARTIAELALKPQNVEILHNAGVLVLLRPLLLDCIPQIQQLAALGLSRLANYSEELAEVFVTEKILQQVLFPLRDINRHNKKAAANVLRAVAKHTAPLAQAVVESGALEPLVHCLEEFDPSVKEAGASTLANIARHNARLAQAVADARAIGFLILCVQEPEIALRTAAGTALSEIAKHTPELSQVVIEAGATPHLAALLTHNDFRVKRVGCLALSQLARHVEDQAEAVVEQEIFPKMFGCLKDQDPQLRRNGATLIREVVKHSAALAQLVVGAGGLSVLIENISDTFGNERLPGIMAVGYIGAFDEMLSSSVIASGGVAAMVCALVQEHEDHIKSASAWALGQIGKHGPVHALAVAEAGALPHLVATFLSKTSSEDLQSKCKKALKNLSDRLSHLPALDSLLQVRPSCILKYVLGSLAKVLAADSDARAKFVTSGGFEKLQNLAAEPGTELRECIDLINSVYPVEIVHYYSPGYSEVLLKKLTGAKPAIPVG</sequence>
<keyword evidence="4" id="KW-1185">Reference proteome</keyword>
<dbReference type="InterPro" id="IPR016024">
    <property type="entry name" value="ARM-type_fold"/>
</dbReference>
<dbReference type="KEGG" id="smo:SELMODRAFT_95293"/>
<dbReference type="SUPFAM" id="SSF48371">
    <property type="entry name" value="ARM repeat"/>
    <property type="match status" value="1"/>
</dbReference>
<evidence type="ECO:0000313" key="4">
    <source>
        <dbReference type="Proteomes" id="UP000001514"/>
    </source>
</evidence>
<accession>D8QRA8</accession>
<proteinExistence type="predicted"/>
<dbReference type="GO" id="GO:0003341">
    <property type="term" value="P:cilium movement"/>
    <property type="evidence" value="ECO:0000318"/>
    <property type="project" value="GO_Central"/>
</dbReference>
<dbReference type="AlphaFoldDB" id="D8QRA8"/>
<dbReference type="PROSITE" id="PS50176">
    <property type="entry name" value="ARM_REPEAT"/>
    <property type="match status" value="1"/>
</dbReference>
<dbReference type="EMBL" id="GL377581">
    <property type="protein sequence ID" value="EFJ27729.1"/>
    <property type="molecule type" value="Genomic_DNA"/>
</dbReference>
<gene>
    <name evidence="3" type="ORF">SELMODRAFT_77299</name>
    <name evidence="2" type="ORF">SELMODRAFT_95293</name>
</gene>
<dbReference type="STRING" id="88036.D8QRA8"/>
<evidence type="ECO:0008006" key="5">
    <source>
        <dbReference type="Google" id="ProtNLM"/>
    </source>
</evidence>
<dbReference type="Gramene" id="EFJ27729">
    <property type="protein sequence ID" value="EFJ27729"/>
    <property type="gene ID" value="SELMODRAFT_95293"/>
</dbReference>
<dbReference type="Proteomes" id="UP000001514">
    <property type="component" value="Unassembled WGS sequence"/>
</dbReference>
<protein>
    <recommendedName>
        <fullName evidence="5">Sperm-associated antigen 6</fullName>
    </recommendedName>
</protein>
<dbReference type="HOGENOM" id="CLU_022627_1_0_1"/>
<dbReference type="SMART" id="SM00185">
    <property type="entry name" value="ARM"/>
    <property type="match status" value="7"/>
</dbReference>
<dbReference type="eggNOG" id="KOG0166">
    <property type="taxonomic scope" value="Eukaryota"/>
</dbReference>
<feature type="repeat" description="ARM" evidence="1">
    <location>
        <begin position="379"/>
        <end position="409"/>
    </location>
</feature>
<name>D8QRA8_SELML</name>